<evidence type="ECO:0000313" key="2">
    <source>
        <dbReference type="Proteomes" id="UP000307720"/>
    </source>
</evidence>
<name>A0AC61QZU8_9FIRM</name>
<evidence type="ECO:0000313" key="1">
    <source>
        <dbReference type="EMBL" id="TGX98379.1"/>
    </source>
</evidence>
<comment type="caution">
    <text evidence="1">The sequence shown here is derived from an EMBL/GenBank/DDBJ whole genome shotgun (WGS) entry which is preliminary data.</text>
</comment>
<reference evidence="1" key="1">
    <citation type="submission" date="2019-04" db="EMBL/GenBank/DDBJ databases">
        <title>Microbes associate with the intestines of laboratory mice.</title>
        <authorList>
            <person name="Navarre W."/>
            <person name="Wong E."/>
            <person name="Huang K."/>
            <person name="Tropini C."/>
            <person name="Ng K."/>
            <person name="Yu B."/>
        </authorList>
    </citation>
    <scope>NUCLEOTIDE SEQUENCE</scope>
    <source>
        <strain evidence="1">NM72_1-8</strain>
    </source>
</reference>
<proteinExistence type="predicted"/>
<keyword evidence="2" id="KW-1185">Reference proteome</keyword>
<dbReference type="Proteomes" id="UP000307720">
    <property type="component" value="Unassembled WGS sequence"/>
</dbReference>
<sequence length="234" mass="26764">MERWILIVCHERPQLADLQGEWQKKGISARIVQDAGEAAGELSGNTDYLLVIIFSDGRQYLPPLKIIRGLIKAPILILDRQYDSTEKTAAIKAGADEYIKWTDSYLEETIASGLALIRRYTELNQTKQQASSIISRGNLFINVDYHEVIINSQETEFPRYEFNLLCLLASSPGRVFTNEQLYRDVWGEDYLRDADNGLHSCLNRIRRKLEDAGCTSCRIENIRGVGYRFIQDTI</sequence>
<organism evidence="1 2">
    <name type="scientific">Hominisplanchenecus murintestinalis</name>
    <dbReference type="NCBI Taxonomy" id="2941517"/>
    <lineage>
        <taxon>Bacteria</taxon>
        <taxon>Bacillati</taxon>
        <taxon>Bacillota</taxon>
        <taxon>Clostridia</taxon>
        <taxon>Lachnospirales</taxon>
        <taxon>Lachnospiraceae</taxon>
        <taxon>Hominisplanchenecus</taxon>
    </lineage>
</organism>
<protein>
    <submittedName>
        <fullName evidence="1">Response regulator transcription factor</fullName>
    </submittedName>
</protein>
<gene>
    <name evidence="1" type="ORF">E5357_09175</name>
</gene>
<dbReference type="EMBL" id="SRZB01000018">
    <property type="protein sequence ID" value="TGX98379.1"/>
    <property type="molecule type" value="Genomic_DNA"/>
</dbReference>
<accession>A0AC61QZU8</accession>